<feature type="domain" description="Integrase zinc-binding" evidence="1">
    <location>
        <begin position="10"/>
        <end position="64"/>
    </location>
</feature>
<sequence>MIVVPYDIYLRRTILIEAHSSPFAMLPRSTKMNRGLKDECYWVGLKRGVADFVSKCEVCQCVKAEYQFPSGLLQPLRISERK</sequence>
<evidence type="ECO:0000313" key="3">
    <source>
        <dbReference type="Proteomes" id="UP001165190"/>
    </source>
</evidence>
<comment type="caution">
    <text evidence="2">The sequence shown here is derived from an EMBL/GenBank/DDBJ whole genome shotgun (WGS) entry which is preliminary data.</text>
</comment>
<keyword evidence="3" id="KW-1185">Reference proteome</keyword>
<dbReference type="EMBL" id="BSYR01000056">
    <property type="protein sequence ID" value="GMJ10070.1"/>
    <property type="molecule type" value="Genomic_DNA"/>
</dbReference>
<dbReference type="AlphaFoldDB" id="A0A9W7J8P3"/>
<name>A0A9W7J8P3_HIBTR</name>
<gene>
    <name evidence="2" type="ORF">HRI_004676200</name>
</gene>
<dbReference type="PANTHER" id="PTHR47266">
    <property type="entry name" value="ENDONUCLEASE-RELATED"/>
    <property type="match status" value="1"/>
</dbReference>
<proteinExistence type="predicted"/>
<accession>A0A9W7J8P3</accession>
<dbReference type="Pfam" id="PF17921">
    <property type="entry name" value="Integrase_H2C2"/>
    <property type="match status" value="1"/>
</dbReference>
<evidence type="ECO:0000313" key="2">
    <source>
        <dbReference type="EMBL" id="GMJ10070.1"/>
    </source>
</evidence>
<evidence type="ECO:0000259" key="1">
    <source>
        <dbReference type="Pfam" id="PF17921"/>
    </source>
</evidence>
<dbReference type="InterPro" id="IPR052160">
    <property type="entry name" value="Gypsy_RT_Integrase-like"/>
</dbReference>
<reference evidence="2" key="1">
    <citation type="submission" date="2023-05" db="EMBL/GenBank/DDBJ databases">
        <title>Genome and transcriptome analyses reveal genes involved in the formation of fine ridges on petal epidermal cells in Hibiscus trionum.</title>
        <authorList>
            <person name="Koshimizu S."/>
            <person name="Masuda S."/>
            <person name="Ishii T."/>
            <person name="Shirasu K."/>
            <person name="Hoshino A."/>
            <person name="Arita M."/>
        </authorList>
    </citation>
    <scope>NUCLEOTIDE SEQUENCE</scope>
    <source>
        <strain evidence="2">Hamamatsu line</strain>
    </source>
</reference>
<dbReference type="OrthoDB" id="1938712at2759"/>
<organism evidence="2 3">
    <name type="scientific">Hibiscus trionum</name>
    <name type="common">Flower of an hour</name>
    <dbReference type="NCBI Taxonomy" id="183268"/>
    <lineage>
        <taxon>Eukaryota</taxon>
        <taxon>Viridiplantae</taxon>
        <taxon>Streptophyta</taxon>
        <taxon>Embryophyta</taxon>
        <taxon>Tracheophyta</taxon>
        <taxon>Spermatophyta</taxon>
        <taxon>Magnoliopsida</taxon>
        <taxon>eudicotyledons</taxon>
        <taxon>Gunneridae</taxon>
        <taxon>Pentapetalae</taxon>
        <taxon>rosids</taxon>
        <taxon>malvids</taxon>
        <taxon>Malvales</taxon>
        <taxon>Malvaceae</taxon>
        <taxon>Malvoideae</taxon>
        <taxon>Hibiscus</taxon>
    </lineage>
</organism>
<dbReference type="InterPro" id="IPR041588">
    <property type="entry name" value="Integrase_H2C2"/>
</dbReference>
<dbReference type="Gene3D" id="1.10.340.70">
    <property type="match status" value="1"/>
</dbReference>
<protein>
    <recommendedName>
        <fullName evidence="1">Integrase zinc-binding domain-containing protein</fullName>
    </recommendedName>
</protein>
<dbReference type="Proteomes" id="UP001165190">
    <property type="component" value="Unassembled WGS sequence"/>
</dbReference>